<feature type="transmembrane region" description="Helical" evidence="6">
    <location>
        <begin position="398"/>
        <end position="421"/>
    </location>
</feature>
<evidence type="ECO:0000256" key="3">
    <source>
        <dbReference type="ARBA" id="ARBA00022989"/>
    </source>
</evidence>
<comment type="subcellular location">
    <subcellularLocation>
        <location evidence="1">Membrane</location>
        <topology evidence="1">Multi-pass membrane protein</topology>
    </subcellularLocation>
</comment>
<dbReference type="Proteomes" id="UP000585474">
    <property type="component" value="Unassembled WGS sequence"/>
</dbReference>
<evidence type="ECO:0000256" key="6">
    <source>
        <dbReference type="SAM" id="Phobius"/>
    </source>
</evidence>
<gene>
    <name evidence="7" type="ORF">Acr_01g0006310</name>
</gene>
<sequence length="439" mass="48414">MSVWVRDITGRLPRVDQTPHINMEGQGVEGRNNLPFQVPNEAPVPQGRYMQDYLNPTRASTPSCIVLPTNAHTFTIKPGMLPSLSIFHGMESKSSYLHVKEFEEMVGTMFMSKSPEEAPDFFDELAENNQSWDFSYSVENSRQFLGSNTSGHGKYMLREPDDLQAKHGHSAAGCPTLPVFKEVLQGGDQRERARWDVVVDGGGGVVFVEEVVIVVGRHQFIIVIVVEEIVFFAVVFVEVFFADGGGGVVVVEVRLGGSGCRRLLCVACWDWLPCYLHWLLILVTSIAAQFADNLISNGVETTTVRKVCQSVTFLSPAICMILASLDLGLPPWEMVVILTSGLALSSFALSGLYCTHQDISPEYASVLLGITNYNTVGAVPGIVSVTFTGYLLDSTHSWSMSLFAPSVFFYRTGTIIWLAFANSKSQLFDGRVTWQRSTN</sequence>
<dbReference type="InterPro" id="IPR050382">
    <property type="entry name" value="MFS_Na/Anion_cotransporter"/>
</dbReference>
<comment type="caution">
    <text evidence="7">The sequence shown here is derived from an EMBL/GenBank/DDBJ whole genome shotgun (WGS) entry which is preliminary data.</text>
</comment>
<dbReference type="EMBL" id="BJWL01000001">
    <property type="protein sequence ID" value="GFY80822.1"/>
    <property type="molecule type" value="Genomic_DNA"/>
</dbReference>
<organism evidence="7 8">
    <name type="scientific">Actinidia rufa</name>
    <dbReference type="NCBI Taxonomy" id="165716"/>
    <lineage>
        <taxon>Eukaryota</taxon>
        <taxon>Viridiplantae</taxon>
        <taxon>Streptophyta</taxon>
        <taxon>Embryophyta</taxon>
        <taxon>Tracheophyta</taxon>
        <taxon>Spermatophyta</taxon>
        <taxon>Magnoliopsida</taxon>
        <taxon>eudicotyledons</taxon>
        <taxon>Gunneridae</taxon>
        <taxon>Pentapetalae</taxon>
        <taxon>asterids</taxon>
        <taxon>Ericales</taxon>
        <taxon>Actinidiaceae</taxon>
        <taxon>Actinidia</taxon>
    </lineage>
</organism>
<comment type="similarity">
    <text evidence="5">Belongs to the major facilitator superfamily. Phosphate:H(+) symporter (TC 2.A.1.9) family.</text>
</comment>
<evidence type="ECO:0000256" key="1">
    <source>
        <dbReference type="ARBA" id="ARBA00004141"/>
    </source>
</evidence>
<dbReference type="AlphaFoldDB" id="A0A7J0E3I2"/>
<feature type="transmembrane region" description="Helical" evidence="6">
    <location>
        <begin position="307"/>
        <end position="329"/>
    </location>
</feature>
<accession>A0A7J0E3I2</accession>
<evidence type="ECO:0000313" key="7">
    <source>
        <dbReference type="EMBL" id="GFY80822.1"/>
    </source>
</evidence>
<evidence type="ECO:0000256" key="5">
    <source>
        <dbReference type="ARBA" id="ARBA00044504"/>
    </source>
</evidence>
<keyword evidence="2 6" id="KW-0812">Transmembrane</keyword>
<proteinExistence type="inferred from homology"/>
<dbReference type="SUPFAM" id="SSF103473">
    <property type="entry name" value="MFS general substrate transporter"/>
    <property type="match status" value="1"/>
</dbReference>
<evidence type="ECO:0000256" key="4">
    <source>
        <dbReference type="ARBA" id="ARBA00023136"/>
    </source>
</evidence>
<dbReference type="InterPro" id="IPR036259">
    <property type="entry name" value="MFS_trans_sf"/>
</dbReference>
<evidence type="ECO:0000256" key="2">
    <source>
        <dbReference type="ARBA" id="ARBA00022692"/>
    </source>
</evidence>
<feature type="transmembrane region" description="Helical" evidence="6">
    <location>
        <begin position="275"/>
        <end position="295"/>
    </location>
</feature>
<feature type="transmembrane region" description="Helical" evidence="6">
    <location>
        <begin position="366"/>
        <end position="392"/>
    </location>
</feature>
<dbReference type="PANTHER" id="PTHR11662">
    <property type="entry name" value="SOLUTE CARRIER FAMILY 17"/>
    <property type="match status" value="1"/>
</dbReference>
<keyword evidence="3 6" id="KW-1133">Transmembrane helix</keyword>
<reference evidence="7 8" key="1">
    <citation type="submission" date="2019-07" db="EMBL/GenBank/DDBJ databases">
        <title>De Novo Assembly of kiwifruit Actinidia rufa.</title>
        <authorList>
            <person name="Sugita-Konishi S."/>
            <person name="Sato K."/>
            <person name="Mori E."/>
            <person name="Abe Y."/>
            <person name="Kisaki G."/>
            <person name="Hamano K."/>
            <person name="Suezawa K."/>
            <person name="Otani M."/>
            <person name="Fukuda T."/>
            <person name="Manabe T."/>
            <person name="Gomi K."/>
            <person name="Tabuchi M."/>
            <person name="Akimitsu K."/>
            <person name="Kataoka I."/>
        </authorList>
    </citation>
    <scope>NUCLEOTIDE SEQUENCE [LARGE SCALE GENOMIC DNA]</scope>
    <source>
        <strain evidence="8">cv. Fuchu</strain>
    </source>
</reference>
<name>A0A7J0E3I2_9ERIC</name>
<dbReference type="GO" id="GO:0016020">
    <property type="term" value="C:membrane"/>
    <property type="evidence" value="ECO:0007669"/>
    <property type="project" value="UniProtKB-SubCell"/>
</dbReference>
<keyword evidence="8" id="KW-1185">Reference proteome</keyword>
<dbReference type="OrthoDB" id="2250022at2759"/>
<keyword evidence="4 6" id="KW-0472">Membrane</keyword>
<protein>
    <submittedName>
        <fullName evidence="7">Phosphate transporter 45</fullName>
    </submittedName>
</protein>
<evidence type="ECO:0000313" key="8">
    <source>
        <dbReference type="Proteomes" id="UP000585474"/>
    </source>
</evidence>
<feature type="transmembrane region" description="Helical" evidence="6">
    <location>
        <begin position="335"/>
        <end position="354"/>
    </location>
</feature>
<dbReference type="PANTHER" id="PTHR11662:SF243">
    <property type="entry name" value="ANION TRANSPORTER 6, CHLOROPLASTIC-RELATED"/>
    <property type="match status" value="1"/>
</dbReference>